<feature type="transmembrane region" description="Helical" evidence="1">
    <location>
        <begin position="24"/>
        <end position="45"/>
    </location>
</feature>
<dbReference type="PANTHER" id="PTHR34220:SF7">
    <property type="entry name" value="SENSOR HISTIDINE KINASE YPDA"/>
    <property type="match status" value="1"/>
</dbReference>
<dbReference type="Proteomes" id="UP000263900">
    <property type="component" value="Chromosome"/>
</dbReference>
<feature type="transmembrane region" description="Helical" evidence="1">
    <location>
        <begin position="135"/>
        <end position="154"/>
    </location>
</feature>
<dbReference type="EMBL" id="CP032157">
    <property type="protein sequence ID" value="AXY78739.1"/>
    <property type="molecule type" value="Genomic_DNA"/>
</dbReference>
<gene>
    <name evidence="3" type="ORF">D3H65_22825</name>
</gene>
<dbReference type="GO" id="GO:0016020">
    <property type="term" value="C:membrane"/>
    <property type="evidence" value="ECO:0007669"/>
    <property type="project" value="InterPro"/>
</dbReference>
<evidence type="ECO:0000256" key="1">
    <source>
        <dbReference type="SAM" id="Phobius"/>
    </source>
</evidence>
<sequence length="358" mass="41567">MEKELTKSNSTATKVPVASQVNDIGFRLILIPFFGIAIPLITRLVDHNSFSNWEIKLSYAYTIGLSFLIWEGNRYLLFTLRTYFNWFNQPIRKLVVLIFSVSFYTIPVSILLLMGWYHIFKAGLVNWNTVTEATLIIMVCVVFIVHVYETFFLVKESENEMLKNAQLGRAKVEAELEALKNQIDPHFIFNSLNTLSHLIEEKPQRARQFNDNLADVYRYILQNKRRELVLLREEMQFLNDYFSLLVIRFENAVRLNMNIPDSLMDQFLIPPISLQVLVENAIKHNEFSEASPLVVNIDLQEEVLTIHNQVRKKILRKPSSRIGLNNLDERYKLTTGKEIAVTVTDHDFTVSLPVLKIG</sequence>
<evidence type="ECO:0000313" key="3">
    <source>
        <dbReference type="EMBL" id="AXY78739.1"/>
    </source>
</evidence>
<feature type="domain" description="Signal transduction histidine kinase internal region" evidence="2">
    <location>
        <begin position="174"/>
        <end position="252"/>
    </location>
</feature>
<dbReference type="KEGG" id="pseg:D3H65_22825"/>
<name>A0A3B7MZU0_9BACT</name>
<evidence type="ECO:0000313" key="4">
    <source>
        <dbReference type="Proteomes" id="UP000263900"/>
    </source>
</evidence>
<organism evidence="3 4">
    <name type="scientific">Paraflavitalea soli</name>
    <dbReference type="NCBI Taxonomy" id="2315862"/>
    <lineage>
        <taxon>Bacteria</taxon>
        <taxon>Pseudomonadati</taxon>
        <taxon>Bacteroidota</taxon>
        <taxon>Chitinophagia</taxon>
        <taxon>Chitinophagales</taxon>
        <taxon>Chitinophagaceae</taxon>
        <taxon>Paraflavitalea</taxon>
    </lineage>
</organism>
<accession>A0A3B7MZU0</accession>
<dbReference type="OrthoDB" id="9809908at2"/>
<dbReference type="InterPro" id="IPR010559">
    <property type="entry name" value="Sig_transdc_His_kin_internal"/>
</dbReference>
<dbReference type="InterPro" id="IPR050640">
    <property type="entry name" value="Bact_2-comp_sensor_kinase"/>
</dbReference>
<dbReference type="GO" id="GO:0000155">
    <property type="term" value="F:phosphorelay sensor kinase activity"/>
    <property type="evidence" value="ECO:0007669"/>
    <property type="project" value="InterPro"/>
</dbReference>
<keyword evidence="1" id="KW-1133">Transmembrane helix</keyword>
<feature type="transmembrane region" description="Helical" evidence="1">
    <location>
        <begin position="57"/>
        <end position="73"/>
    </location>
</feature>
<keyword evidence="4" id="KW-1185">Reference proteome</keyword>
<reference evidence="3 4" key="1">
    <citation type="submission" date="2018-09" db="EMBL/GenBank/DDBJ databases">
        <title>Genome sequencing of strain 6GH32-13.</title>
        <authorList>
            <person name="Weon H.-Y."/>
            <person name="Heo J."/>
            <person name="Kwon S.-W."/>
        </authorList>
    </citation>
    <scope>NUCLEOTIDE SEQUENCE [LARGE SCALE GENOMIC DNA]</scope>
    <source>
        <strain evidence="3 4">5GH32-13</strain>
    </source>
</reference>
<keyword evidence="1" id="KW-0472">Membrane</keyword>
<dbReference type="Pfam" id="PF06580">
    <property type="entry name" value="His_kinase"/>
    <property type="match status" value="1"/>
</dbReference>
<keyword evidence="3" id="KW-0808">Transferase</keyword>
<keyword evidence="3" id="KW-0418">Kinase</keyword>
<evidence type="ECO:0000259" key="2">
    <source>
        <dbReference type="Pfam" id="PF06580"/>
    </source>
</evidence>
<dbReference type="PANTHER" id="PTHR34220">
    <property type="entry name" value="SENSOR HISTIDINE KINASE YPDA"/>
    <property type="match status" value="1"/>
</dbReference>
<feature type="transmembrane region" description="Helical" evidence="1">
    <location>
        <begin position="94"/>
        <end position="115"/>
    </location>
</feature>
<keyword evidence="1" id="KW-0812">Transmembrane</keyword>
<dbReference type="RefSeq" id="WP_119054615.1">
    <property type="nucleotide sequence ID" value="NZ_CP032157.1"/>
</dbReference>
<protein>
    <submittedName>
        <fullName evidence="3">Histidine kinase</fullName>
    </submittedName>
</protein>
<proteinExistence type="predicted"/>
<dbReference type="AlphaFoldDB" id="A0A3B7MZU0"/>